<keyword evidence="13 20" id="KW-0067">ATP-binding</keyword>
<dbReference type="InterPro" id="IPR008271">
    <property type="entry name" value="Ser/Thr_kinase_AS"/>
</dbReference>
<dbReference type="SMART" id="SM00220">
    <property type="entry name" value="S_TKc"/>
    <property type="match status" value="1"/>
</dbReference>
<name>F2D696_HORVV</name>
<sequence length="692" mass="76057">MLLQPYHMIAPLLLLLVAAGSCHAAIDGGGSDDGRMFVYNGFTGANLSVDGPSLIMPNGLLLVANATGRTGGSLNGHAFRPFPLPFHTASNATGSVRSFSTSFVFGIIRQYEGLGSDGMAFFVSASKEALSTAQPGPALGLLNDINNRNRNSSARIFAVELHTSRNVQLHDINDNHVGVDVDSSLVPLDSASAGYYDDDEDGGRFQNLSLISRKAMQVWVDYDGRATEITVTIAPLGLAKPKKPLLRTITDLSGVLQSTAYMGFSASTGYRTRHFVLGWSFALDGPAPVLDLSMLPALPTALSNSRSMSITMKIVLALASVALVSVGIGVYIFVRRRLKYSEVHEDWEVPFGPNRFSYKDLFHATEGFSDKNLLGRGGFGSVYKGVLRKSDKEVAAKRLSHDSRQGKKEFIAEVVSIGHLRHQNIARLLGYCRRKGEFLLVYEYMENGSLDKYLHTRNGPTLCWSQRYSIIKGVASSLLYLHEEWEHVVIHRDIKPSNVLLDSKMNGWLGDFGLAKIYGRETAAPATHVAGTIGYLAPELARTGRPTPFTDVYAFGMFLLEVTCGRKPIFTDKQNNRLLLVEWVLEHHRDGSILDTVDPRLQGEFNMEEVTIVLKLGLICTYPLPNMRPIMRKVMQYLVHNQSPPDLSPAYISYMSLMQNQGFNSDNMNTTCSEATTSVATVSSATILRDGR</sequence>
<keyword evidence="5" id="KW-1003">Cell membrane</keyword>
<evidence type="ECO:0000256" key="14">
    <source>
        <dbReference type="ARBA" id="ARBA00022989"/>
    </source>
</evidence>
<feature type="binding site" evidence="20">
    <location>
        <position position="397"/>
    </location>
    <ligand>
        <name>ATP</name>
        <dbReference type="ChEBI" id="CHEBI:30616"/>
    </ligand>
</feature>
<feature type="signal peptide" evidence="22">
    <location>
        <begin position="1"/>
        <end position="24"/>
    </location>
</feature>
<keyword evidence="17" id="KW-0325">Glycoprotein</keyword>
<evidence type="ECO:0000256" key="21">
    <source>
        <dbReference type="SAM" id="Phobius"/>
    </source>
</evidence>
<evidence type="ECO:0000256" key="3">
    <source>
        <dbReference type="ARBA" id="ARBA00010217"/>
    </source>
</evidence>
<comment type="similarity">
    <text evidence="3">In the C-terminal section; belongs to the protein kinase superfamily. Ser/Thr protein kinase family.</text>
</comment>
<evidence type="ECO:0000256" key="11">
    <source>
        <dbReference type="ARBA" id="ARBA00022741"/>
    </source>
</evidence>
<dbReference type="SUPFAM" id="SSF49899">
    <property type="entry name" value="Concanavalin A-like lectins/glucanases"/>
    <property type="match status" value="1"/>
</dbReference>
<evidence type="ECO:0000256" key="20">
    <source>
        <dbReference type="PROSITE-ProRule" id="PRU10141"/>
    </source>
</evidence>
<evidence type="ECO:0000256" key="17">
    <source>
        <dbReference type="ARBA" id="ARBA00023180"/>
    </source>
</evidence>
<evidence type="ECO:0000256" key="4">
    <source>
        <dbReference type="ARBA" id="ARBA00012513"/>
    </source>
</evidence>
<dbReference type="EMBL" id="AK359407">
    <property type="protein sequence ID" value="BAJ90617.1"/>
    <property type="molecule type" value="mRNA"/>
</dbReference>
<evidence type="ECO:0000256" key="19">
    <source>
        <dbReference type="ARBA" id="ARBA00048977"/>
    </source>
</evidence>
<evidence type="ECO:0000256" key="9">
    <source>
        <dbReference type="ARBA" id="ARBA00022729"/>
    </source>
</evidence>
<dbReference type="InterPro" id="IPR017441">
    <property type="entry name" value="Protein_kinase_ATP_BS"/>
</dbReference>
<organism evidence="24">
    <name type="scientific">Hordeum vulgare subsp. vulgare</name>
    <name type="common">Domesticated barley</name>
    <dbReference type="NCBI Taxonomy" id="112509"/>
    <lineage>
        <taxon>Eukaryota</taxon>
        <taxon>Viridiplantae</taxon>
        <taxon>Streptophyta</taxon>
        <taxon>Embryophyta</taxon>
        <taxon>Tracheophyta</taxon>
        <taxon>Spermatophyta</taxon>
        <taxon>Magnoliopsida</taxon>
        <taxon>Liliopsida</taxon>
        <taxon>Poales</taxon>
        <taxon>Poaceae</taxon>
        <taxon>BOP clade</taxon>
        <taxon>Pooideae</taxon>
        <taxon>Triticodae</taxon>
        <taxon>Triticeae</taxon>
        <taxon>Hordeinae</taxon>
        <taxon>Hordeum</taxon>
    </lineage>
</organism>
<dbReference type="SUPFAM" id="SSF56112">
    <property type="entry name" value="Protein kinase-like (PK-like)"/>
    <property type="match status" value="1"/>
</dbReference>
<dbReference type="Gene3D" id="2.60.120.200">
    <property type="match status" value="1"/>
</dbReference>
<dbReference type="InterPro" id="IPR001220">
    <property type="entry name" value="Legume_lectin_dom"/>
</dbReference>
<evidence type="ECO:0000256" key="13">
    <source>
        <dbReference type="ARBA" id="ARBA00022840"/>
    </source>
</evidence>
<dbReference type="FunFam" id="2.60.120.200:FF:000051">
    <property type="entry name" value="L-type lectin-domain containing receptor kinase V.9"/>
    <property type="match status" value="1"/>
</dbReference>
<feature type="chain" id="PRO_5003280630" description="non-specific serine/threonine protein kinase" evidence="22">
    <location>
        <begin position="25"/>
        <end position="692"/>
    </location>
</feature>
<dbReference type="InterPro" id="IPR050528">
    <property type="entry name" value="L-type_Lectin-RKs"/>
</dbReference>
<evidence type="ECO:0000256" key="18">
    <source>
        <dbReference type="ARBA" id="ARBA00048659"/>
    </source>
</evidence>
<reference evidence="24" key="1">
    <citation type="journal article" date="2011" name="Plant Physiol.">
        <title>Comprehensive sequence analysis of 24,783 barley full-length cDNAs derived from 12 clone libraries.</title>
        <authorList>
            <person name="Matsumoto T."/>
            <person name="Tanaka T."/>
            <person name="Sakai H."/>
            <person name="Amano N."/>
            <person name="Kanamori H."/>
            <person name="Kurita K."/>
            <person name="Kikuta A."/>
            <person name="Kamiya K."/>
            <person name="Yamamoto M."/>
            <person name="Ikawa H."/>
            <person name="Fujii N."/>
            <person name="Hori K."/>
            <person name="Itoh T."/>
            <person name="Sato K."/>
        </authorList>
    </citation>
    <scope>NUCLEOTIDE SEQUENCE</scope>
    <source>
        <tissue evidence="24">Shoot</tissue>
    </source>
</reference>
<evidence type="ECO:0000256" key="16">
    <source>
        <dbReference type="ARBA" id="ARBA00023170"/>
    </source>
</evidence>
<evidence type="ECO:0000256" key="10">
    <source>
        <dbReference type="ARBA" id="ARBA00022734"/>
    </source>
</evidence>
<dbReference type="CDD" id="cd14066">
    <property type="entry name" value="STKc_IRAK"/>
    <property type="match status" value="1"/>
</dbReference>
<evidence type="ECO:0000313" key="24">
    <source>
        <dbReference type="EMBL" id="BAJ90617.1"/>
    </source>
</evidence>
<evidence type="ECO:0000256" key="12">
    <source>
        <dbReference type="ARBA" id="ARBA00022777"/>
    </source>
</evidence>
<evidence type="ECO:0000256" key="5">
    <source>
        <dbReference type="ARBA" id="ARBA00022475"/>
    </source>
</evidence>
<comment type="subcellular location">
    <subcellularLocation>
        <location evidence="1">Cell membrane</location>
        <topology evidence="1">Single-pass type I membrane protein</topology>
    </subcellularLocation>
</comment>
<evidence type="ECO:0000256" key="2">
    <source>
        <dbReference type="ARBA" id="ARBA00008536"/>
    </source>
</evidence>
<evidence type="ECO:0000256" key="22">
    <source>
        <dbReference type="SAM" id="SignalP"/>
    </source>
</evidence>
<dbReference type="AlphaFoldDB" id="F2D696"/>
<keyword evidence="7" id="KW-0808">Transferase</keyword>
<comment type="similarity">
    <text evidence="2">In the N-terminal section; belongs to the leguminous lectin family.</text>
</comment>
<dbReference type="PANTHER" id="PTHR27007">
    <property type="match status" value="1"/>
</dbReference>
<dbReference type="FunFam" id="1.10.510.10:FF:000517">
    <property type="entry name" value="Putative receptor kinase Lecrk"/>
    <property type="match status" value="1"/>
</dbReference>
<dbReference type="FunFam" id="3.30.200.20:FF:000112">
    <property type="entry name" value="Lectin-domain containing receptor kinase A4.3"/>
    <property type="match status" value="1"/>
</dbReference>
<feature type="transmembrane region" description="Helical" evidence="21">
    <location>
        <begin position="314"/>
        <end position="334"/>
    </location>
</feature>
<dbReference type="GO" id="GO:0005886">
    <property type="term" value="C:plasma membrane"/>
    <property type="evidence" value="ECO:0007669"/>
    <property type="project" value="UniProtKB-SubCell"/>
</dbReference>
<proteinExistence type="evidence at transcript level"/>
<dbReference type="GO" id="GO:0004674">
    <property type="term" value="F:protein serine/threonine kinase activity"/>
    <property type="evidence" value="ECO:0007669"/>
    <property type="project" value="UniProtKB-KW"/>
</dbReference>
<evidence type="ECO:0000256" key="8">
    <source>
        <dbReference type="ARBA" id="ARBA00022692"/>
    </source>
</evidence>
<keyword evidence="12" id="KW-0418">Kinase</keyword>
<dbReference type="InterPro" id="IPR000719">
    <property type="entry name" value="Prot_kinase_dom"/>
</dbReference>
<keyword evidence="11 20" id="KW-0547">Nucleotide-binding</keyword>
<dbReference type="PROSITE" id="PS00108">
    <property type="entry name" value="PROTEIN_KINASE_ST"/>
    <property type="match status" value="1"/>
</dbReference>
<dbReference type="PROSITE" id="PS00107">
    <property type="entry name" value="PROTEIN_KINASE_ATP"/>
    <property type="match status" value="1"/>
</dbReference>
<evidence type="ECO:0000256" key="1">
    <source>
        <dbReference type="ARBA" id="ARBA00004251"/>
    </source>
</evidence>
<dbReference type="GO" id="GO:1901001">
    <property type="term" value="P:negative regulation of response to salt stress"/>
    <property type="evidence" value="ECO:0007669"/>
    <property type="project" value="UniProtKB-ARBA"/>
</dbReference>
<dbReference type="Gene3D" id="1.10.510.10">
    <property type="entry name" value="Transferase(Phosphotransferase) domain 1"/>
    <property type="match status" value="1"/>
</dbReference>
<keyword evidence="8 21" id="KW-0812">Transmembrane</keyword>
<comment type="catalytic activity">
    <reaction evidence="18">
        <text>L-threonyl-[protein] + ATP = O-phospho-L-threonyl-[protein] + ADP + H(+)</text>
        <dbReference type="Rhea" id="RHEA:46608"/>
        <dbReference type="Rhea" id="RHEA-COMP:11060"/>
        <dbReference type="Rhea" id="RHEA-COMP:11605"/>
        <dbReference type="ChEBI" id="CHEBI:15378"/>
        <dbReference type="ChEBI" id="CHEBI:30013"/>
        <dbReference type="ChEBI" id="CHEBI:30616"/>
        <dbReference type="ChEBI" id="CHEBI:61977"/>
        <dbReference type="ChEBI" id="CHEBI:456216"/>
        <dbReference type="EC" id="2.7.11.1"/>
    </reaction>
    <physiologicalReaction direction="left-to-right" evidence="18">
        <dbReference type="Rhea" id="RHEA:46609"/>
    </physiologicalReaction>
</comment>
<evidence type="ECO:0000256" key="7">
    <source>
        <dbReference type="ARBA" id="ARBA00022679"/>
    </source>
</evidence>
<accession>F2D696</accession>
<dbReference type="PROSITE" id="PS50011">
    <property type="entry name" value="PROTEIN_KINASE_DOM"/>
    <property type="match status" value="1"/>
</dbReference>
<dbReference type="EC" id="2.7.11.1" evidence="4"/>
<dbReference type="CDD" id="cd06899">
    <property type="entry name" value="lectin_legume_LecRK_Arcelin_ConA"/>
    <property type="match status" value="1"/>
</dbReference>
<protein>
    <recommendedName>
        <fullName evidence="4">non-specific serine/threonine protein kinase</fullName>
        <ecNumber evidence="4">2.7.11.1</ecNumber>
    </recommendedName>
</protein>
<dbReference type="InterPro" id="IPR011009">
    <property type="entry name" value="Kinase-like_dom_sf"/>
</dbReference>
<keyword evidence="10" id="KW-0430">Lectin</keyword>
<feature type="domain" description="Protein kinase" evidence="23">
    <location>
        <begin position="368"/>
        <end position="643"/>
    </location>
</feature>
<keyword evidence="9 22" id="KW-0732">Signal</keyword>
<dbReference type="Pfam" id="PF00139">
    <property type="entry name" value="Lectin_legB"/>
    <property type="match status" value="1"/>
</dbReference>
<dbReference type="GO" id="GO:0030246">
    <property type="term" value="F:carbohydrate binding"/>
    <property type="evidence" value="ECO:0007669"/>
    <property type="project" value="UniProtKB-KW"/>
</dbReference>
<keyword evidence="14 21" id="KW-1133">Transmembrane helix</keyword>
<keyword evidence="6" id="KW-0723">Serine/threonine-protein kinase</keyword>
<evidence type="ECO:0000256" key="6">
    <source>
        <dbReference type="ARBA" id="ARBA00022527"/>
    </source>
</evidence>
<evidence type="ECO:0000256" key="15">
    <source>
        <dbReference type="ARBA" id="ARBA00023136"/>
    </source>
</evidence>
<dbReference type="Gene3D" id="3.30.200.20">
    <property type="entry name" value="Phosphorylase Kinase, domain 1"/>
    <property type="match status" value="1"/>
</dbReference>
<keyword evidence="15 21" id="KW-0472">Membrane</keyword>
<dbReference type="InterPro" id="IPR013320">
    <property type="entry name" value="ConA-like_dom_sf"/>
</dbReference>
<comment type="catalytic activity">
    <reaction evidence="19">
        <text>L-seryl-[protein] + ATP = O-phospho-L-seryl-[protein] + ADP + H(+)</text>
        <dbReference type="Rhea" id="RHEA:17989"/>
        <dbReference type="Rhea" id="RHEA-COMP:9863"/>
        <dbReference type="Rhea" id="RHEA-COMP:11604"/>
        <dbReference type="ChEBI" id="CHEBI:15378"/>
        <dbReference type="ChEBI" id="CHEBI:29999"/>
        <dbReference type="ChEBI" id="CHEBI:30616"/>
        <dbReference type="ChEBI" id="CHEBI:83421"/>
        <dbReference type="ChEBI" id="CHEBI:456216"/>
        <dbReference type="EC" id="2.7.11.1"/>
    </reaction>
    <physiologicalReaction direction="left-to-right" evidence="19">
        <dbReference type="Rhea" id="RHEA:17990"/>
    </physiologicalReaction>
</comment>
<dbReference type="Pfam" id="PF00069">
    <property type="entry name" value="Pkinase"/>
    <property type="match status" value="1"/>
</dbReference>
<dbReference type="GO" id="GO:0005524">
    <property type="term" value="F:ATP binding"/>
    <property type="evidence" value="ECO:0007669"/>
    <property type="project" value="UniProtKB-UniRule"/>
</dbReference>
<keyword evidence="16" id="KW-0675">Receptor</keyword>
<evidence type="ECO:0000259" key="23">
    <source>
        <dbReference type="PROSITE" id="PS50011"/>
    </source>
</evidence>